<keyword evidence="3" id="KW-1185">Reference proteome</keyword>
<dbReference type="STRING" id="1601833.SAMN05518684_101141"/>
<organism evidence="2 3">
    <name type="scientific">Salipaludibacillus aurantiacus</name>
    <dbReference type="NCBI Taxonomy" id="1601833"/>
    <lineage>
        <taxon>Bacteria</taxon>
        <taxon>Bacillati</taxon>
        <taxon>Bacillota</taxon>
        <taxon>Bacilli</taxon>
        <taxon>Bacillales</taxon>
        <taxon>Bacillaceae</taxon>
    </lineage>
</organism>
<evidence type="ECO:0000256" key="1">
    <source>
        <dbReference type="SAM" id="MobiDB-lite"/>
    </source>
</evidence>
<protein>
    <submittedName>
        <fullName evidence="2">Uncharacterized protein</fullName>
    </submittedName>
</protein>
<reference evidence="3" key="1">
    <citation type="submission" date="2016-10" db="EMBL/GenBank/DDBJ databases">
        <authorList>
            <person name="Varghese N."/>
            <person name="Submissions S."/>
        </authorList>
    </citation>
    <scope>NUCLEOTIDE SEQUENCE [LARGE SCALE GENOMIC DNA]</scope>
    <source>
        <strain evidence="3">S9</strain>
    </source>
</reference>
<accession>A0A1H9P4E1</accession>
<dbReference type="Proteomes" id="UP000198571">
    <property type="component" value="Unassembled WGS sequence"/>
</dbReference>
<name>A0A1H9P4E1_9BACI</name>
<dbReference type="AlphaFoldDB" id="A0A1H9P4E1"/>
<evidence type="ECO:0000313" key="2">
    <source>
        <dbReference type="EMBL" id="SER43070.1"/>
    </source>
</evidence>
<gene>
    <name evidence="2" type="ORF">SAMN05518684_101141</name>
</gene>
<feature type="region of interest" description="Disordered" evidence="1">
    <location>
        <begin position="1"/>
        <end position="42"/>
    </location>
</feature>
<evidence type="ECO:0000313" key="3">
    <source>
        <dbReference type="Proteomes" id="UP000198571"/>
    </source>
</evidence>
<proteinExistence type="predicted"/>
<sequence>MKKQRNESKEQLRKDYRTDSKFPKDAQGHIDKKNVGPDRPST</sequence>
<dbReference type="EMBL" id="FOGT01000001">
    <property type="protein sequence ID" value="SER43070.1"/>
    <property type="molecule type" value="Genomic_DNA"/>
</dbReference>
<dbReference type="RefSeq" id="WP_255717048.1">
    <property type="nucleotide sequence ID" value="NZ_FOGT01000001.1"/>
</dbReference>